<reference evidence="23" key="1">
    <citation type="journal article" date="2014" name="Microb. Cell Fact.">
        <title>Exploiting Issatchenkia orientalis SD108 for succinic acid production.</title>
        <authorList>
            <person name="Xiao H."/>
            <person name="Shao Z."/>
            <person name="Jiang Y."/>
            <person name="Dole S."/>
            <person name="Zhao H."/>
        </authorList>
    </citation>
    <scope>NUCLEOTIDE SEQUENCE [LARGE SCALE GENOMIC DNA]</scope>
    <source>
        <strain evidence="23">SD108</strain>
    </source>
</reference>
<protein>
    <recommendedName>
        <fullName evidence="15">Cysteine synthase 1</fullName>
        <ecNumber evidence="5">2.5.1.47</ecNumber>
    </recommendedName>
    <alternativeName>
        <fullName evidence="16">O-acetylserine (thiol)-lyase 1</fullName>
    </alternativeName>
    <alternativeName>
        <fullName evidence="17">O-acetylserine sulfhydrylase 1</fullName>
    </alternativeName>
    <alternativeName>
        <fullName evidence="18">O-succinylserine sulfhydrylase</fullName>
    </alternativeName>
</protein>
<keyword evidence="9" id="KW-0809">Transit peptide</keyword>
<dbReference type="STRING" id="4909.A0A099P493"/>
<name>A0A099P493_PICKU</name>
<reference evidence="21" key="2">
    <citation type="submission" date="2014-08" db="EMBL/GenBank/DDBJ databases">
        <title>Exploiting Issatchenkia orientalis SD108 for Succinic Acid Production.</title>
        <authorList>
            <person name="Xiao H."/>
            <person name="Shao Z."/>
            <person name="Jiang Y."/>
            <person name="Dole S."/>
            <person name="Zhao H."/>
        </authorList>
    </citation>
    <scope>NUCLEOTIDE SEQUENCE [LARGE SCALE GENOMIC DNA]</scope>
    <source>
        <strain evidence="21">SD108</strain>
    </source>
</reference>
<evidence type="ECO:0000256" key="2">
    <source>
        <dbReference type="ARBA" id="ARBA00004173"/>
    </source>
</evidence>
<comment type="similarity">
    <text evidence="4">Belongs to the cysteine synthase/cystathionine beta-synthase family.</text>
</comment>
<keyword evidence="10" id="KW-0496">Mitochondrion</keyword>
<feature type="domain" description="Tryptophan synthase beta chain-like PALP" evidence="19">
    <location>
        <begin position="35"/>
        <end position="332"/>
    </location>
</feature>
<keyword evidence="6" id="KW-0028">Amino-acid biosynthesis</keyword>
<accession>A0A099P493</accession>
<evidence type="ECO:0000259" key="19">
    <source>
        <dbReference type="Pfam" id="PF00291"/>
    </source>
</evidence>
<dbReference type="GeneID" id="40382596"/>
<dbReference type="PANTHER" id="PTHR10314">
    <property type="entry name" value="CYSTATHIONINE BETA-SYNTHASE"/>
    <property type="match status" value="1"/>
</dbReference>
<evidence type="ECO:0000313" key="22">
    <source>
        <dbReference type="EMBL" id="OUT19948.1"/>
    </source>
</evidence>
<evidence type="ECO:0000313" key="24">
    <source>
        <dbReference type="Proteomes" id="UP000195871"/>
    </source>
</evidence>
<dbReference type="HOGENOM" id="CLU_021018_1_0_1"/>
<dbReference type="NCBIfam" id="NF007989">
    <property type="entry name" value="PRK10717.1"/>
    <property type="match status" value="1"/>
</dbReference>
<comment type="subcellular location">
    <subcellularLocation>
        <location evidence="2">Mitochondrion</location>
    </subcellularLocation>
</comment>
<dbReference type="Pfam" id="PF00291">
    <property type="entry name" value="PALP"/>
    <property type="match status" value="1"/>
</dbReference>
<dbReference type="eggNOG" id="KOG1481">
    <property type="taxonomic scope" value="Eukaryota"/>
</dbReference>
<evidence type="ECO:0000256" key="12">
    <source>
        <dbReference type="ARBA" id="ARBA00047931"/>
    </source>
</evidence>
<dbReference type="CDD" id="cd01561">
    <property type="entry name" value="CBS_like"/>
    <property type="match status" value="1"/>
</dbReference>
<evidence type="ECO:0000256" key="6">
    <source>
        <dbReference type="ARBA" id="ARBA00022605"/>
    </source>
</evidence>
<dbReference type="EC" id="2.5.1.47" evidence="5"/>
<evidence type="ECO:0000256" key="15">
    <source>
        <dbReference type="ARBA" id="ARBA00072087"/>
    </source>
</evidence>
<sequence length="367" mass="39962">MLSKGTVRFFHSAKPLATSSYKLNKHATVANGFLSAIGNTPLVKLEKLSKETGRNIYGKAEWMNPGGSVKDRAALFYIEKAEEKGLIKPGGTITEGSAGNTGIGLAHICRAKGYKCVIYLPDSQSASKMETLRLLGAEVHAVPVVPFDHPENFNQRARRHAESMENAYWTNQFDNLESRQAHIETTGPEIWAQTQGKVDVFSCASGSGGTWAGVTRFLKDQNPQIKSFISEPPGASLYNYVKSGFKSTEIEGVQSFIEGAGQCRVTGNIAHDIHLVEDAFLIPDQDSVNMLYRLIDEEGLFVGGTSALNVCGAVEAAKRVPEGSTIVTILADSAHKYAQKLFSKSFLQDRGVYNGIPDHLKKYASLE</sequence>
<dbReference type="Gene3D" id="3.40.50.1100">
    <property type="match status" value="2"/>
</dbReference>
<evidence type="ECO:0000313" key="25">
    <source>
        <dbReference type="Proteomes" id="UP000249293"/>
    </source>
</evidence>
<reference evidence="20 25" key="4">
    <citation type="submission" date="2018-06" db="EMBL/GenBank/DDBJ databases">
        <title>Population genomics shows no distinction between pathogenic Candida krusei and environmental Pichia kudriavzevii: One species, four names.</title>
        <authorList>
            <person name="Douglass A.P."/>
            <person name="Offei B."/>
            <person name="Braun-Galleani S."/>
            <person name="Coughlan A.Y."/>
            <person name="Martos A."/>
            <person name="Ortiz-Merino R.A."/>
            <person name="Byrne K.P."/>
            <person name="Wolfe K.H."/>
        </authorList>
    </citation>
    <scope>NUCLEOTIDE SEQUENCE [LARGE SCALE GENOMIC DNA]</scope>
    <source>
        <strain evidence="20 25">CBS573</strain>
    </source>
</reference>
<evidence type="ECO:0000256" key="17">
    <source>
        <dbReference type="ARBA" id="ARBA00079147"/>
    </source>
</evidence>
<dbReference type="AlphaFoldDB" id="A0A099P493"/>
<keyword evidence="25" id="KW-1185">Reference proteome</keyword>
<evidence type="ECO:0000256" key="7">
    <source>
        <dbReference type="ARBA" id="ARBA00022679"/>
    </source>
</evidence>
<evidence type="ECO:0000256" key="14">
    <source>
        <dbReference type="ARBA" id="ARBA00058228"/>
    </source>
</evidence>
<gene>
    <name evidence="20" type="ORF">C5L36_0B00980</name>
    <name evidence="22" type="ORF">CAS74_005069</name>
    <name evidence="21" type="ORF">JL09_g2009</name>
</gene>
<comment type="function">
    <text evidence="14">Catalyzes the conversion of O-succinyl-L-serine into cysteine, the last step in the cysteine biosynthesis pathway. Can also use O-acetyl-L-serine.</text>
</comment>
<evidence type="ECO:0000256" key="3">
    <source>
        <dbReference type="ARBA" id="ARBA00004962"/>
    </source>
</evidence>
<evidence type="ECO:0000256" key="4">
    <source>
        <dbReference type="ARBA" id="ARBA00007103"/>
    </source>
</evidence>
<comment type="catalytic activity">
    <reaction evidence="13">
        <text>O-succinyl-L-serine + hydrogen sulfide = L-cysteine + succinate</text>
        <dbReference type="Rhea" id="RHEA:53816"/>
        <dbReference type="ChEBI" id="CHEBI:29919"/>
        <dbReference type="ChEBI" id="CHEBI:30031"/>
        <dbReference type="ChEBI" id="CHEBI:35235"/>
        <dbReference type="ChEBI" id="CHEBI:136856"/>
    </reaction>
</comment>
<dbReference type="VEuPathDB" id="FungiDB:C5L36_0B00980"/>
<comment type="cofactor">
    <cofactor evidence="1">
        <name>pyridoxal 5'-phosphate</name>
        <dbReference type="ChEBI" id="CHEBI:597326"/>
    </cofactor>
</comment>
<dbReference type="Proteomes" id="UP000029867">
    <property type="component" value="Unassembled WGS sequence"/>
</dbReference>
<evidence type="ECO:0000313" key="23">
    <source>
        <dbReference type="Proteomes" id="UP000029867"/>
    </source>
</evidence>
<dbReference type="KEGG" id="pkz:C5L36_0B00980"/>
<dbReference type="SUPFAM" id="SSF53686">
    <property type="entry name" value="Tryptophan synthase beta subunit-like PLP-dependent enzymes"/>
    <property type="match status" value="1"/>
</dbReference>
<evidence type="ECO:0000256" key="11">
    <source>
        <dbReference type="ARBA" id="ARBA00023192"/>
    </source>
</evidence>
<keyword evidence="8" id="KW-0663">Pyridoxal phosphate</keyword>
<reference evidence="22 24" key="3">
    <citation type="submission" date="2017-05" db="EMBL/GenBank/DDBJ databases">
        <title>The Genome Sequence of Candida krusei Ckrusei653.</title>
        <authorList>
            <person name="Cuomo C."/>
            <person name="Forche A."/>
            <person name="Young S."/>
            <person name="Abouelleil A."/>
            <person name="Cao P."/>
            <person name="Chapman S."/>
            <person name="Cusick C."/>
            <person name="Shea T."/>
            <person name="Nusbaum C."/>
            <person name="Birren B."/>
        </authorList>
    </citation>
    <scope>NUCLEOTIDE SEQUENCE [LARGE SCALE GENOMIC DNA]</scope>
    <source>
        <strain evidence="22 24">Ckrusei653</strain>
    </source>
</reference>
<dbReference type="Proteomes" id="UP000195871">
    <property type="component" value="Unassembled WGS sequence"/>
</dbReference>
<evidence type="ECO:0000313" key="21">
    <source>
        <dbReference type="EMBL" id="KGK38841.1"/>
    </source>
</evidence>
<evidence type="ECO:0000256" key="18">
    <source>
        <dbReference type="ARBA" id="ARBA00081847"/>
    </source>
</evidence>
<dbReference type="EMBL" id="CP028774">
    <property type="protein sequence ID" value="AWU74831.1"/>
    <property type="molecule type" value="Genomic_DNA"/>
</dbReference>
<evidence type="ECO:0000256" key="10">
    <source>
        <dbReference type="ARBA" id="ARBA00023128"/>
    </source>
</evidence>
<dbReference type="FunFam" id="3.40.50.1100:FF:000011">
    <property type="entry name" value="Cysteine synthase (o-acetylserine)"/>
    <property type="match status" value="1"/>
</dbReference>
<evidence type="ECO:0000256" key="13">
    <source>
        <dbReference type="ARBA" id="ARBA00050981"/>
    </source>
</evidence>
<dbReference type="InterPro" id="IPR036052">
    <property type="entry name" value="TrpB-like_PALP_sf"/>
</dbReference>
<dbReference type="InterPro" id="IPR050214">
    <property type="entry name" value="Cys_Synth/Cystath_Beta-Synth"/>
</dbReference>
<evidence type="ECO:0000256" key="16">
    <source>
        <dbReference type="ARBA" id="ARBA00078262"/>
    </source>
</evidence>
<evidence type="ECO:0000256" key="1">
    <source>
        <dbReference type="ARBA" id="ARBA00001933"/>
    </source>
</evidence>
<evidence type="ECO:0000256" key="8">
    <source>
        <dbReference type="ARBA" id="ARBA00022898"/>
    </source>
</evidence>
<evidence type="ECO:0000256" key="9">
    <source>
        <dbReference type="ARBA" id="ARBA00022946"/>
    </source>
</evidence>
<evidence type="ECO:0000256" key="5">
    <source>
        <dbReference type="ARBA" id="ARBA00012681"/>
    </source>
</evidence>
<proteinExistence type="inferred from homology"/>
<dbReference type="EMBL" id="JQFK01000015">
    <property type="protein sequence ID" value="KGK38841.1"/>
    <property type="molecule type" value="Genomic_DNA"/>
</dbReference>
<comment type="catalytic activity">
    <reaction evidence="12">
        <text>O-acetyl-L-serine + hydrogen sulfide = L-cysteine + acetate</text>
        <dbReference type="Rhea" id="RHEA:14829"/>
        <dbReference type="ChEBI" id="CHEBI:29919"/>
        <dbReference type="ChEBI" id="CHEBI:30089"/>
        <dbReference type="ChEBI" id="CHEBI:35235"/>
        <dbReference type="ChEBI" id="CHEBI:58340"/>
        <dbReference type="EC" id="2.5.1.47"/>
    </reaction>
</comment>
<dbReference type="RefSeq" id="XP_029320308.1">
    <property type="nucleotide sequence ID" value="XM_029464449.1"/>
</dbReference>
<organism evidence="21 23">
    <name type="scientific">Pichia kudriavzevii</name>
    <name type="common">Yeast</name>
    <name type="synonym">Issatchenkia orientalis</name>
    <dbReference type="NCBI Taxonomy" id="4909"/>
    <lineage>
        <taxon>Eukaryota</taxon>
        <taxon>Fungi</taxon>
        <taxon>Dikarya</taxon>
        <taxon>Ascomycota</taxon>
        <taxon>Saccharomycotina</taxon>
        <taxon>Pichiomycetes</taxon>
        <taxon>Pichiales</taxon>
        <taxon>Pichiaceae</taxon>
        <taxon>Pichia</taxon>
    </lineage>
</organism>
<dbReference type="EMBL" id="NHMM01000010">
    <property type="protein sequence ID" value="OUT19948.1"/>
    <property type="molecule type" value="Genomic_DNA"/>
</dbReference>
<keyword evidence="11" id="KW-0198">Cysteine biosynthesis</keyword>
<dbReference type="GO" id="GO:0004124">
    <property type="term" value="F:cysteine synthase activity"/>
    <property type="evidence" value="ECO:0007669"/>
    <property type="project" value="UniProtKB-EC"/>
</dbReference>
<dbReference type="InterPro" id="IPR001926">
    <property type="entry name" value="TrpB-like_PALP"/>
</dbReference>
<comment type="pathway">
    <text evidence="3">Amino-acid biosynthesis; L-cysteine biosynthesis; L-cysteine from L-serine: step 2/2.</text>
</comment>
<keyword evidence="7" id="KW-0808">Transferase</keyword>
<dbReference type="OrthoDB" id="10259545at2759"/>
<evidence type="ECO:0000313" key="20">
    <source>
        <dbReference type="EMBL" id="AWU74831.1"/>
    </source>
</evidence>
<dbReference type="GO" id="GO:0005739">
    <property type="term" value="C:mitochondrion"/>
    <property type="evidence" value="ECO:0007669"/>
    <property type="project" value="UniProtKB-SubCell"/>
</dbReference>
<dbReference type="Proteomes" id="UP000249293">
    <property type="component" value="Chromosome 2"/>
</dbReference>